<evidence type="ECO:0000313" key="2">
    <source>
        <dbReference type="Proteomes" id="UP000030690"/>
    </source>
</evidence>
<accession>A0A024V2X2</accession>
<name>A0A024V2X2_PLAFA</name>
<organism evidence="1 2">
    <name type="scientific">Plasmodium falciparum Vietnam Oak-Knoll</name>
    <name type="common">FVO</name>
    <dbReference type="NCBI Taxonomy" id="1036723"/>
    <lineage>
        <taxon>Eukaryota</taxon>
        <taxon>Sar</taxon>
        <taxon>Alveolata</taxon>
        <taxon>Apicomplexa</taxon>
        <taxon>Aconoidasida</taxon>
        <taxon>Haemosporida</taxon>
        <taxon>Plasmodiidae</taxon>
        <taxon>Plasmodium</taxon>
        <taxon>Plasmodium (Laverania)</taxon>
    </lineage>
</organism>
<gene>
    <name evidence="1" type="ORF">PFFVO_04301</name>
</gene>
<reference evidence="1 2" key="1">
    <citation type="submission" date="2013-02" db="EMBL/GenBank/DDBJ databases">
        <title>The Genome Annotation of Plasmodium falciparum Vietnam Oak-Knoll (FVO).</title>
        <authorList>
            <consortium name="The Broad Institute Genome Sequencing Platform"/>
            <consortium name="The Broad Institute Genome Sequencing Center for Infectious Disease"/>
            <person name="Neafsey D."/>
            <person name="Hoffman S."/>
            <person name="Volkman S."/>
            <person name="Rosenthal P."/>
            <person name="Walker B."/>
            <person name="Young S.K."/>
            <person name="Zeng Q."/>
            <person name="Gargeya S."/>
            <person name="Fitzgerald M."/>
            <person name="Haas B."/>
            <person name="Abouelleil A."/>
            <person name="Allen A.W."/>
            <person name="Alvarado L."/>
            <person name="Arachchi H.M."/>
            <person name="Berlin A.M."/>
            <person name="Chapman S.B."/>
            <person name="Gainer-Dewar J."/>
            <person name="Goldberg J."/>
            <person name="Griggs A."/>
            <person name="Gujja S."/>
            <person name="Hansen M."/>
            <person name="Howarth C."/>
            <person name="Imamovic A."/>
            <person name="Ireland A."/>
            <person name="Larimer J."/>
            <person name="McCowan C."/>
            <person name="Murphy C."/>
            <person name="Pearson M."/>
            <person name="Poon T.W."/>
            <person name="Priest M."/>
            <person name="Roberts A."/>
            <person name="Saif S."/>
            <person name="Shea T."/>
            <person name="Sisk P."/>
            <person name="Sykes S."/>
            <person name="Wortman J."/>
            <person name="Nusbaum C."/>
            <person name="Birren B."/>
        </authorList>
    </citation>
    <scope>NUCLEOTIDE SEQUENCE [LARGE SCALE GENOMIC DNA]</scope>
    <source>
        <strain evidence="2">Vietnam Oak-Knoll (FVO)</strain>
    </source>
</reference>
<dbReference type="Proteomes" id="UP000030690">
    <property type="component" value="Unassembled WGS sequence"/>
</dbReference>
<protein>
    <submittedName>
        <fullName evidence="1">Uncharacterized protein</fullName>
    </submittedName>
</protein>
<evidence type="ECO:0000313" key="1">
    <source>
        <dbReference type="EMBL" id="ETW16834.1"/>
    </source>
</evidence>
<proteinExistence type="predicted"/>
<dbReference type="AlphaFoldDB" id="A0A024V2X2"/>
<reference evidence="1 2" key="2">
    <citation type="submission" date="2013-02" db="EMBL/GenBank/DDBJ databases">
        <title>The Genome Sequence of Plasmodium falciparum Vietnam Oak-Knoll (FVO).</title>
        <authorList>
            <consortium name="The Broad Institute Genome Sequencing Platform"/>
            <consortium name="The Broad Institute Genome Sequencing Center for Infectious Disease"/>
            <person name="Neafsey D."/>
            <person name="Cheeseman I."/>
            <person name="Volkman S."/>
            <person name="Adams J."/>
            <person name="Walker B."/>
            <person name="Young S.K."/>
            <person name="Zeng Q."/>
            <person name="Gargeya S."/>
            <person name="Fitzgerald M."/>
            <person name="Haas B."/>
            <person name="Abouelleil A."/>
            <person name="Alvarado L."/>
            <person name="Arachchi H.M."/>
            <person name="Berlin A.M."/>
            <person name="Chapman S.B."/>
            <person name="Dewar J."/>
            <person name="Goldberg J."/>
            <person name="Griggs A."/>
            <person name="Gujja S."/>
            <person name="Hansen M."/>
            <person name="Howarth C."/>
            <person name="Imamovic A."/>
            <person name="Larimer J."/>
            <person name="McCowan C."/>
            <person name="Murphy C."/>
            <person name="Neiman D."/>
            <person name="Pearson M."/>
            <person name="Priest M."/>
            <person name="Roberts A."/>
            <person name="Saif S."/>
            <person name="Shea T."/>
            <person name="Sisk P."/>
            <person name="Sykes S."/>
            <person name="Wortman J."/>
            <person name="Nusbaum C."/>
            <person name="Birren B."/>
        </authorList>
    </citation>
    <scope>NUCLEOTIDE SEQUENCE [LARGE SCALE GENOMIC DNA]</scope>
    <source>
        <strain evidence="2">Vietnam Oak-Knoll (FVO)</strain>
    </source>
</reference>
<dbReference type="EMBL" id="KI925138">
    <property type="protein sequence ID" value="ETW16834.1"/>
    <property type="molecule type" value="Genomic_DNA"/>
</dbReference>
<sequence>MIYTYRYALENKNDVLKQHFYYHTKNKSQNELLRKILTKKKLKNIENVAY</sequence>